<name>A0A9D1T0L5_9FIRM</name>
<dbReference type="Gene3D" id="3.20.20.70">
    <property type="entry name" value="Aldolase class I"/>
    <property type="match status" value="1"/>
</dbReference>
<feature type="non-terminal residue" evidence="3">
    <location>
        <position position="1"/>
    </location>
</feature>
<protein>
    <submittedName>
        <fullName evidence="3">DUF512 domain-containing protein</fullName>
    </submittedName>
</protein>
<dbReference type="Pfam" id="PF04459">
    <property type="entry name" value="DUF512"/>
    <property type="match status" value="1"/>
</dbReference>
<feature type="domain" description="DUF512" evidence="1">
    <location>
        <begin position="158"/>
        <end position="359"/>
    </location>
</feature>
<dbReference type="InterPro" id="IPR007549">
    <property type="entry name" value="DUF512"/>
</dbReference>
<feature type="domain" description="Putative radical SAM N-terminal" evidence="2">
    <location>
        <begin position="8"/>
        <end position="155"/>
    </location>
</feature>
<evidence type="ECO:0000313" key="3">
    <source>
        <dbReference type="EMBL" id="HIV03177.1"/>
    </source>
</evidence>
<dbReference type="EMBL" id="DVOF01000184">
    <property type="protein sequence ID" value="HIV03177.1"/>
    <property type="molecule type" value="Genomic_DNA"/>
</dbReference>
<reference evidence="3" key="2">
    <citation type="journal article" date="2021" name="PeerJ">
        <title>Extensive microbial diversity within the chicken gut microbiome revealed by metagenomics and culture.</title>
        <authorList>
            <person name="Gilroy R."/>
            <person name="Ravi A."/>
            <person name="Getino M."/>
            <person name="Pursley I."/>
            <person name="Horton D.L."/>
            <person name="Alikhan N.F."/>
            <person name="Baker D."/>
            <person name="Gharbi K."/>
            <person name="Hall N."/>
            <person name="Watson M."/>
            <person name="Adriaenssens E.M."/>
            <person name="Foster-Nyarko E."/>
            <person name="Jarju S."/>
            <person name="Secka A."/>
            <person name="Antonio M."/>
            <person name="Oren A."/>
            <person name="Chaudhuri R.R."/>
            <person name="La Ragione R."/>
            <person name="Hildebrand F."/>
            <person name="Pallen M.J."/>
        </authorList>
    </citation>
    <scope>NUCLEOTIDE SEQUENCE</scope>
    <source>
        <strain evidence="3">4920</strain>
    </source>
</reference>
<dbReference type="InterPro" id="IPR013785">
    <property type="entry name" value="Aldolase_TIM"/>
</dbReference>
<dbReference type="SUPFAM" id="SSF102114">
    <property type="entry name" value="Radical SAM enzymes"/>
    <property type="match status" value="1"/>
</dbReference>
<evidence type="ECO:0000259" key="2">
    <source>
        <dbReference type="Pfam" id="PF19238"/>
    </source>
</evidence>
<gene>
    <name evidence="3" type="ORF">IAC74_06340</name>
</gene>
<dbReference type="AlphaFoldDB" id="A0A9D1T0L5"/>
<organism evidence="3 4">
    <name type="scientific">Candidatus Aphodoplasma excrementigallinarum</name>
    <dbReference type="NCBI Taxonomy" id="2840673"/>
    <lineage>
        <taxon>Bacteria</taxon>
        <taxon>Bacillati</taxon>
        <taxon>Bacillota</taxon>
        <taxon>Clostridia</taxon>
        <taxon>Eubacteriales</taxon>
        <taxon>Candidatus Aphodoplasma</taxon>
    </lineage>
</organism>
<evidence type="ECO:0000313" key="4">
    <source>
        <dbReference type="Proteomes" id="UP000886743"/>
    </source>
</evidence>
<dbReference type="InterPro" id="IPR045375">
    <property type="entry name" value="Put_radical_SAM-like_N"/>
</dbReference>
<dbReference type="InterPro" id="IPR058240">
    <property type="entry name" value="rSAM_sf"/>
</dbReference>
<accession>A0A9D1T0L5</accession>
<reference evidence="3" key="1">
    <citation type="submission" date="2020-10" db="EMBL/GenBank/DDBJ databases">
        <authorList>
            <person name="Gilroy R."/>
        </authorList>
    </citation>
    <scope>NUCLEOTIDE SEQUENCE</scope>
    <source>
        <strain evidence="3">4920</strain>
    </source>
</reference>
<evidence type="ECO:0000259" key="1">
    <source>
        <dbReference type="Pfam" id="PF04459"/>
    </source>
</evidence>
<sequence length="386" mass="43002">IIEVYTGYEDLGIEFENSLMDTPKRCKNKCIFCFIDQLPKGMRETVYFKDDDARLSFLQGNYITLTNLTERDISRIIQMRISPVNVSVHTTDPELRRMMLGNRHAGEVYEIMQKLAQNQISMNCQIVLCPGINDGAALDCTIRDLAALHPYVGSVSAVPVGLTAHREGLYPLKSYDKASARALIRQVETWQEKLRQQCGSALIYLSDEFYLMADVPFPPEEAYEGFPQLDNGVGLIPSMEAEFTQALSELSVKKHPAQVSIATGKLAYPFIKGLAERLCAQVDGLSIRVYAIKNNFFGGGVTVSGLVCACDIAGQLAGQELGAELFIPAAMLRADDDIFLDDVSLRELEQRLNVPITPVLNDGYDFIEKLLHIQKKTGGQHAWQNR</sequence>
<dbReference type="Proteomes" id="UP000886743">
    <property type="component" value="Unassembled WGS sequence"/>
</dbReference>
<dbReference type="Pfam" id="PF19238">
    <property type="entry name" value="Radical_SAM_2"/>
    <property type="match status" value="1"/>
</dbReference>
<proteinExistence type="predicted"/>
<comment type="caution">
    <text evidence="3">The sequence shown here is derived from an EMBL/GenBank/DDBJ whole genome shotgun (WGS) entry which is preliminary data.</text>
</comment>